<feature type="chain" id="PRO_5020847185" description="Pyrroloquinoline-quinone binding quinoprotein" evidence="2">
    <location>
        <begin position="20"/>
        <end position="449"/>
    </location>
</feature>
<keyword evidence="4" id="KW-1185">Reference proteome</keyword>
<dbReference type="InterPro" id="IPR011047">
    <property type="entry name" value="Quinoprotein_ADH-like_sf"/>
</dbReference>
<dbReference type="PROSITE" id="PS51257">
    <property type="entry name" value="PROKAR_LIPOPROTEIN"/>
    <property type="match status" value="1"/>
</dbReference>
<evidence type="ECO:0000256" key="1">
    <source>
        <dbReference type="SAM" id="MobiDB-lite"/>
    </source>
</evidence>
<accession>A0A4R6V1S1</accession>
<organism evidence="3 4">
    <name type="scientific">Actinorugispora endophytica</name>
    <dbReference type="NCBI Taxonomy" id="1605990"/>
    <lineage>
        <taxon>Bacteria</taxon>
        <taxon>Bacillati</taxon>
        <taxon>Actinomycetota</taxon>
        <taxon>Actinomycetes</taxon>
        <taxon>Streptosporangiales</taxon>
        <taxon>Nocardiopsidaceae</taxon>
        <taxon>Actinorugispora</taxon>
    </lineage>
</organism>
<feature type="region of interest" description="Disordered" evidence="1">
    <location>
        <begin position="23"/>
        <end position="46"/>
    </location>
</feature>
<evidence type="ECO:0000313" key="4">
    <source>
        <dbReference type="Proteomes" id="UP000295281"/>
    </source>
</evidence>
<name>A0A4R6V1S1_9ACTN</name>
<gene>
    <name evidence="3" type="ORF">EV190_10987</name>
</gene>
<feature type="compositionally biased region" description="Acidic residues" evidence="1">
    <location>
        <begin position="415"/>
        <end position="429"/>
    </location>
</feature>
<dbReference type="Proteomes" id="UP000295281">
    <property type="component" value="Unassembled WGS sequence"/>
</dbReference>
<evidence type="ECO:0000256" key="2">
    <source>
        <dbReference type="SAM" id="SignalP"/>
    </source>
</evidence>
<dbReference type="SUPFAM" id="SSF50998">
    <property type="entry name" value="Quinoprotein alcohol dehydrogenase-like"/>
    <property type="match status" value="1"/>
</dbReference>
<evidence type="ECO:0008006" key="5">
    <source>
        <dbReference type="Google" id="ProtNLM"/>
    </source>
</evidence>
<comment type="caution">
    <text evidence="3">The sequence shown here is derived from an EMBL/GenBank/DDBJ whole genome shotgun (WGS) entry which is preliminary data.</text>
</comment>
<reference evidence="3 4" key="1">
    <citation type="submission" date="2019-03" db="EMBL/GenBank/DDBJ databases">
        <title>Genomic Encyclopedia of Type Strains, Phase IV (KMG-IV): sequencing the most valuable type-strain genomes for metagenomic binning, comparative biology and taxonomic classification.</title>
        <authorList>
            <person name="Goeker M."/>
        </authorList>
    </citation>
    <scope>NUCLEOTIDE SEQUENCE [LARGE SCALE GENOMIC DNA]</scope>
    <source>
        <strain evidence="3 4">DSM 46770</strain>
    </source>
</reference>
<feature type="region of interest" description="Disordered" evidence="1">
    <location>
        <begin position="415"/>
        <end position="449"/>
    </location>
</feature>
<dbReference type="InterPro" id="IPR015943">
    <property type="entry name" value="WD40/YVTN_repeat-like_dom_sf"/>
</dbReference>
<keyword evidence="2" id="KW-0732">Signal</keyword>
<proteinExistence type="predicted"/>
<dbReference type="Gene3D" id="2.130.10.10">
    <property type="entry name" value="YVTN repeat-like/Quinoprotein amine dehydrogenase"/>
    <property type="match status" value="2"/>
</dbReference>
<feature type="signal peptide" evidence="2">
    <location>
        <begin position="1"/>
        <end position="19"/>
    </location>
</feature>
<protein>
    <recommendedName>
        <fullName evidence="5">Pyrroloquinoline-quinone binding quinoprotein</fullName>
    </recommendedName>
</protein>
<evidence type="ECO:0000313" key="3">
    <source>
        <dbReference type="EMBL" id="TDQ51975.1"/>
    </source>
</evidence>
<dbReference type="RefSeq" id="WP_133741896.1">
    <property type="nucleotide sequence ID" value="NZ_SNYN01000009.1"/>
</dbReference>
<sequence>MRGTALAASLLSVALLASACGDARDTPEDEAAPEAETSWPEREASHGAVLPRLVVSDADSGTATVIDVATGETVGTVEGAGPARLTPVTADGTLVLLAQEGDDTVQLLDAGIRYEAHGGHADPKPVEPALVDGAQTIAAPGGVVVHDGHAAVLSHGDGAVSVFALDGSEAPAEFAAEATVETGADGAGSAVPVGHDLVVGLGDDNGVRVLAEDGAVEHEFADCPDAAGAAATAEATALFGCADGVLEVTGHDGEWEAVKIASPAGADGGRVTSIAGAPDQEVVLGDYSDESVVLIDTHDDTATEVAVPGTVAAIAWDPYWIRGLVLTADGVLHSVDPETGEIAHSVEATGGFAPEDGRAAIAVGENHVYLTNPATGELVEVSVSGDGLAVERNQLLDLSPHDLAVVGLAALDSGHEDEEAGHDHEDEEGHADHEGEEDGHGHEEDGHDH</sequence>
<dbReference type="AlphaFoldDB" id="A0A4R6V1S1"/>
<feature type="compositionally biased region" description="Basic and acidic residues" evidence="1">
    <location>
        <begin position="430"/>
        <end position="449"/>
    </location>
</feature>
<dbReference type="EMBL" id="SNYN01000009">
    <property type="protein sequence ID" value="TDQ51975.1"/>
    <property type="molecule type" value="Genomic_DNA"/>
</dbReference>
<dbReference type="OrthoDB" id="3250815at2"/>